<reference evidence="2" key="1">
    <citation type="submission" date="2025-08" db="UniProtKB">
        <authorList>
            <consortium name="RefSeq"/>
        </authorList>
    </citation>
    <scope>IDENTIFICATION</scope>
    <source>
        <tissue evidence="2">Muscle</tissue>
    </source>
</reference>
<dbReference type="InterPro" id="IPR016024">
    <property type="entry name" value="ARM-type_fold"/>
</dbReference>
<dbReference type="OrthoDB" id="629492at2759"/>
<name>A0A2Y9TFQ9_PHYMC</name>
<protein>
    <submittedName>
        <fullName evidence="2">Tetratricopeptide repeat protein 12 isoform X1</fullName>
    </submittedName>
</protein>
<evidence type="ECO:0000313" key="2">
    <source>
        <dbReference type="RefSeq" id="XP_023987014.2"/>
    </source>
</evidence>
<dbReference type="KEGG" id="pcad:112066900"/>
<dbReference type="InParanoid" id="A0A2Y9TFQ9"/>
<proteinExistence type="predicted"/>
<dbReference type="InterPro" id="IPR011989">
    <property type="entry name" value="ARM-like"/>
</dbReference>
<keyword evidence="1" id="KW-1185">Reference proteome</keyword>
<dbReference type="GO" id="GO:0005737">
    <property type="term" value="C:cytoplasm"/>
    <property type="evidence" value="ECO:0007669"/>
    <property type="project" value="TreeGrafter"/>
</dbReference>
<dbReference type="Proteomes" id="UP000248484">
    <property type="component" value="Chromosome 16"/>
</dbReference>
<sequence length="202" mass="22254">MRSLLAGDAVSWRSAHPEGVMDFCRLLEALVSFLDFSDKKANSAMGLLTDLALEERFHVWFQASLPDVLLALTGVLKRDPKVTNTSALCQCIAIMGNLSAEAATRRQMSASEEFMDACLGLMAKCEEDVDLFREVIYTLLGLMMNLCLQSPFVSEVWAMEVSRKCLSLLNSQDGGILTVSFSQGNPETASFVVLLLFCFVSF</sequence>
<accession>A0A2Y9TFQ9</accession>
<dbReference type="PANTHER" id="PTHR46540:SF1">
    <property type="entry name" value="TETRATRICOPEPTIDE REPEAT PROTEIN 12"/>
    <property type="match status" value="1"/>
</dbReference>
<dbReference type="GO" id="GO:0070286">
    <property type="term" value="P:axonemal dynein complex assembly"/>
    <property type="evidence" value="ECO:0007669"/>
    <property type="project" value="TreeGrafter"/>
</dbReference>
<dbReference type="PANTHER" id="PTHR46540">
    <property type="entry name" value="TETRATRICOPEPTIDE REPEAT PROTEIN 12"/>
    <property type="match status" value="1"/>
</dbReference>
<dbReference type="RefSeq" id="XP_023987014.2">
    <property type="nucleotide sequence ID" value="XM_024131246.3"/>
</dbReference>
<gene>
    <name evidence="2" type="primary">LOC112066900</name>
</gene>
<dbReference type="InterPro" id="IPR043195">
    <property type="entry name" value="TTC12"/>
</dbReference>
<dbReference type="AlphaFoldDB" id="A0A2Y9TFQ9"/>
<dbReference type="GO" id="GO:0005813">
    <property type="term" value="C:centrosome"/>
    <property type="evidence" value="ECO:0007669"/>
    <property type="project" value="TreeGrafter"/>
</dbReference>
<evidence type="ECO:0000313" key="1">
    <source>
        <dbReference type="Proteomes" id="UP000248484"/>
    </source>
</evidence>
<organism evidence="1 2">
    <name type="scientific">Physeter macrocephalus</name>
    <name type="common">Sperm whale</name>
    <name type="synonym">Physeter catodon</name>
    <dbReference type="NCBI Taxonomy" id="9755"/>
    <lineage>
        <taxon>Eukaryota</taxon>
        <taxon>Metazoa</taxon>
        <taxon>Chordata</taxon>
        <taxon>Craniata</taxon>
        <taxon>Vertebrata</taxon>
        <taxon>Euteleostomi</taxon>
        <taxon>Mammalia</taxon>
        <taxon>Eutheria</taxon>
        <taxon>Laurasiatheria</taxon>
        <taxon>Artiodactyla</taxon>
        <taxon>Whippomorpha</taxon>
        <taxon>Cetacea</taxon>
        <taxon>Odontoceti</taxon>
        <taxon>Physeteridae</taxon>
        <taxon>Physeter</taxon>
    </lineage>
</organism>
<dbReference type="SUPFAM" id="SSF48371">
    <property type="entry name" value="ARM repeat"/>
    <property type="match status" value="1"/>
</dbReference>
<dbReference type="Gene3D" id="1.25.10.10">
    <property type="entry name" value="Leucine-rich Repeat Variant"/>
    <property type="match status" value="1"/>
</dbReference>
<dbReference type="GeneID" id="112066900"/>
<dbReference type="GO" id="GO:0007288">
    <property type="term" value="P:sperm axoneme assembly"/>
    <property type="evidence" value="ECO:0007669"/>
    <property type="project" value="TreeGrafter"/>
</dbReference>